<sequence>GKFLKFSNGRVPQVNQKHVYTLVGKTKDAIVRSNEANVMVPRKLGFRDVDSGDVGMRSKGRVGSDSDDDDNDDIRVPIVSSPTILAVPCN</sequence>
<dbReference type="EMBL" id="LXQA010054726">
    <property type="protein sequence ID" value="MCI04238.1"/>
    <property type="molecule type" value="Genomic_DNA"/>
</dbReference>
<feature type="non-terminal residue" evidence="2">
    <location>
        <position position="1"/>
    </location>
</feature>
<feature type="region of interest" description="Disordered" evidence="1">
    <location>
        <begin position="50"/>
        <end position="75"/>
    </location>
</feature>
<evidence type="ECO:0000313" key="2">
    <source>
        <dbReference type="EMBL" id="MCI04238.1"/>
    </source>
</evidence>
<dbReference type="AlphaFoldDB" id="A0A392NWP0"/>
<organism evidence="2 3">
    <name type="scientific">Trifolium medium</name>
    <dbReference type="NCBI Taxonomy" id="97028"/>
    <lineage>
        <taxon>Eukaryota</taxon>
        <taxon>Viridiplantae</taxon>
        <taxon>Streptophyta</taxon>
        <taxon>Embryophyta</taxon>
        <taxon>Tracheophyta</taxon>
        <taxon>Spermatophyta</taxon>
        <taxon>Magnoliopsida</taxon>
        <taxon>eudicotyledons</taxon>
        <taxon>Gunneridae</taxon>
        <taxon>Pentapetalae</taxon>
        <taxon>rosids</taxon>
        <taxon>fabids</taxon>
        <taxon>Fabales</taxon>
        <taxon>Fabaceae</taxon>
        <taxon>Papilionoideae</taxon>
        <taxon>50 kb inversion clade</taxon>
        <taxon>NPAAA clade</taxon>
        <taxon>Hologalegina</taxon>
        <taxon>IRL clade</taxon>
        <taxon>Trifolieae</taxon>
        <taxon>Trifolium</taxon>
    </lineage>
</organism>
<accession>A0A392NWP0</accession>
<evidence type="ECO:0000256" key="1">
    <source>
        <dbReference type="SAM" id="MobiDB-lite"/>
    </source>
</evidence>
<proteinExistence type="predicted"/>
<protein>
    <submittedName>
        <fullName evidence="2">Uncharacterized protein</fullName>
    </submittedName>
</protein>
<reference evidence="2 3" key="1">
    <citation type="journal article" date="2018" name="Front. Plant Sci.">
        <title>Red Clover (Trifolium pratense) and Zigzag Clover (T. medium) - A Picture of Genomic Similarities and Differences.</title>
        <authorList>
            <person name="Dluhosova J."/>
            <person name="Istvanek J."/>
            <person name="Nedelnik J."/>
            <person name="Repkova J."/>
        </authorList>
    </citation>
    <scope>NUCLEOTIDE SEQUENCE [LARGE SCALE GENOMIC DNA]</scope>
    <source>
        <strain evidence="3">cv. 10/8</strain>
        <tissue evidence="2">Leaf</tissue>
    </source>
</reference>
<dbReference type="Proteomes" id="UP000265520">
    <property type="component" value="Unassembled WGS sequence"/>
</dbReference>
<keyword evidence="3" id="KW-1185">Reference proteome</keyword>
<comment type="caution">
    <text evidence="2">The sequence shown here is derived from an EMBL/GenBank/DDBJ whole genome shotgun (WGS) entry which is preliminary data.</text>
</comment>
<evidence type="ECO:0000313" key="3">
    <source>
        <dbReference type="Proteomes" id="UP000265520"/>
    </source>
</evidence>
<name>A0A392NWP0_9FABA</name>